<dbReference type="RefSeq" id="WP_114278771.1">
    <property type="nucleotide sequence ID" value="NZ_QPJY01000002.1"/>
</dbReference>
<comment type="catalytic activity">
    <reaction evidence="1">
        <text>[(1-&gt;4)-alpha-D-glucosyl](n) + phosphate = [(1-&gt;4)-alpha-D-glucosyl](n-1) + alpha-D-glucose 1-phosphate</text>
        <dbReference type="Rhea" id="RHEA:41732"/>
        <dbReference type="Rhea" id="RHEA-COMP:9584"/>
        <dbReference type="Rhea" id="RHEA-COMP:9586"/>
        <dbReference type="ChEBI" id="CHEBI:15444"/>
        <dbReference type="ChEBI" id="CHEBI:43474"/>
        <dbReference type="ChEBI" id="CHEBI:58601"/>
        <dbReference type="EC" id="2.4.1.1"/>
    </reaction>
</comment>
<dbReference type="NCBIfam" id="TIGR02094">
    <property type="entry name" value="more_P_ylases"/>
    <property type="match status" value="1"/>
</dbReference>
<name>A0A369CEE0_9GAMM</name>
<dbReference type="Proteomes" id="UP000252707">
    <property type="component" value="Unassembled WGS sequence"/>
</dbReference>
<dbReference type="InterPro" id="IPR052182">
    <property type="entry name" value="Glycogen/Maltodextrin_Phosph"/>
</dbReference>
<dbReference type="SUPFAM" id="SSF53756">
    <property type="entry name" value="UDP-Glycosyltransferase/glycogen phosphorylase"/>
    <property type="match status" value="1"/>
</dbReference>
<dbReference type="InterPro" id="IPR000811">
    <property type="entry name" value="Glyco_trans_35"/>
</dbReference>
<dbReference type="EMBL" id="QPJY01000002">
    <property type="protein sequence ID" value="RCX31941.1"/>
    <property type="molecule type" value="Genomic_DNA"/>
</dbReference>
<dbReference type="GO" id="GO:0005975">
    <property type="term" value="P:carbohydrate metabolic process"/>
    <property type="evidence" value="ECO:0007669"/>
    <property type="project" value="InterPro"/>
</dbReference>
<feature type="domain" description="DUF3417" evidence="5">
    <location>
        <begin position="14"/>
        <end position="122"/>
    </location>
</feature>
<dbReference type="Pfam" id="PF11897">
    <property type="entry name" value="DUF3417"/>
    <property type="match status" value="1"/>
</dbReference>
<keyword evidence="7" id="KW-1185">Reference proteome</keyword>
<feature type="modified residue" description="N6-(pyridoxal phosphate)lysine" evidence="4">
    <location>
        <position position="609"/>
    </location>
</feature>
<organism evidence="6 7">
    <name type="scientific">Thioalbus denitrificans</name>
    <dbReference type="NCBI Taxonomy" id="547122"/>
    <lineage>
        <taxon>Bacteria</taxon>
        <taxon>Pseudomonadati</taxon>
        <taxon>Pseudomonadota</taxon>
        <taxon>Gammaproteobacteria</taxon>
        <taxon>Chromatiales</taxon>
        <taxon>Ectothiorhodospiraceae</taxon>
        <taxon>Thioalbus</taxon>
    </lineage>
</organism>
<dbReference type="Pfam" id="PF00343">
    <property type="entry name" value="Phosphorylase"/>
    <property type="match status" value="1"/>
</dbReference>
<dbReference type="InterPro" id="IPR024517">
    <property type="entry name" value="Glycogen_phosphorylase_DUF3417"/>
</dbReference>
<accession>A0A369CEE0</accession>
<evidence type="ECO:0000259" key="5">
    <source>
        <dbReference type="Pfam" id="PF11897"/>
    </source>
</evidence>
<evidence type="ECO:0000313" key="6">
    <source>
        <dbReference type="EMBL" id="RCX31941.1"/>
    </source>
</evidence>
<dbReference type="PIRSF" id="PIRSF000460">
    <property type="entry name" value="Pprylas_GlgP"/>
    <property type="match status" value="1"/>
</dbReference>
<evidence type="ECO:0000256" key="2">
    <source>
        <dbReference type="ARBA" id="ARBA00006047"/>
    </source>
</evidence>
<evidence type="ECO:0000256" key="4">
    <source>
        <dbReference type="PIRSR" id="PIRSR000460-1"/>
    </source>
</evidence>
<proteinExistence type="inferred from homology"/>
<sequence length="852" mass="96835">MNGTRFTLEVQPILPERLQRLQELANDLFYSWDREVRGLFFRLDRQLWDECGHNPKLFLRRVSQKKLDRAAQDNVFVEDFNRVLSSYDTYRQERYRSGLEEYLDPESDLIAYFCAEFGFHESFPVYSGGLGILAGDHCKATSDLGVPLVAVGLLYHQGYFRQRIDGFGNQVAHYVDSEFADLPISPALDAKGQEVHVQIHLPGRGVMLKVWKAVAGHVTLYLLDSDLEANAPSDRAITHQLYGGDVNTRIQQEIVLGVGGVRALTSLGLQPTVWHINEGHAAFQILERTRRWVAKGMEFEAALELVAAGTVFTTHTPVPAGHDMFEHHLISSYFADYIDDLGIGMERFLALGTMPENPHVFNQTALALRGSRFHNGVSRIHGGVASEMESYVWPQVPPAENPIRYVTNGVHVHTFLAREWANLFDMRFGGGWRNELLSQEFWKRVDEIPDHGYWSLHQSLKAELMVDVRRRVRAQFARNGCSDAECERLMRFLDPDESGILTIGFARRFATYKRAALIFNDPERLARLVNDPERPVMLIFAGKAHPHDEPGRHLIQVINGFSRRPEFEGRVLMLEDYDLSLARKLVSGVDVWLNNPEYPLEASGTSGQKAGINGVLNLSVLDGWWGEGYEGDNGWAIAPHGPEFDPAYRQREDARELLDLLEHEIIPLYYDRNGHGFSDGWVKKSKQSMKTLMPRYNAERMVMDYVMGFYAPAARQRRRLLAEDAAGARELATWKSRVRKLWPGVRVSRRDPPPAKIRAGETLPVHVSVELGGLTSDDIVVECLVGTEGERGELLIHDQYQLTARETDAQGQALFTLDLSPTLPGLQYYQLRAYPYHRLLSHRFELGCMLWV</sequence>
<dbReference type="Gene3D" id="3.40.50.2000">
    <property type="entry name" value="Glycogen Phosphorylase B"/>
    <property type="match status" value="2"/>
</dbReference>
<dbReference type="PANTHER" id="PTHR42655:SF1">
    <property type="entry name" value="GLYCOGEN PHOSPHORYLASE"/>
    <property type="match status" value="1"/>
</dbReference>
<comment type="caution">
    <text evidence="6">The sequence shown here is derived from an EMBL/GenBank/DDBJ whole genome shotgun (WGS) entry which is preliminary data.</text>
</comment>
<dbReference type="InterPro" id="IPR011834">
    <property type="entry name" value="Agluc_phsphrylas"/>
</dbReference>
<gene>
    <name evidence="6" type="ORF">DFQ59_102289</name>
</gene>
<dbReference type="PANTHER" id="PTHR42655">
    <property type="entry name" value="GLYCOGEN PHOSPHORYLASE"/>
    <property type="match status" value="1"/>
</dbReference>
<evidence type="ECO:0000256" key="1">
    <source>
        <dbReference type="ARBA" id="ARBA00001275"/>
    </source>
</evidence>
<dbReference type="AlphaFoldDB" id="A0A369CEE0"/>
<dbReference type="GO" id="GO:0008184">
    <property type="term" value="F:glycogen phosphorylase activity"/>
    <property type="evidence" value="ECO:0007669"/>
    <property type="project" value="InterPro"/>
</dbReference>
<keyword evidence="4" id="KW-0663">Pyridoxal phosphate</keyword>
<reference evidence="6 7" key="1">
    <citation type="submission" date="2018-07" db="EMBL/GenBank/DDBJ databases">
        <title>Genomic Encyclopedia of Type Strains, Phase IV (KMG-IV): sequencing the most valuable type-strain genomes for metagenomic binning, comparative biology and taxonomic classification.</title>
        <authorList>
            <person name="Goeker M."/>
        </authorList>
    </citation>
    <scope>NUCLEOTIDE SEQUENCE [LARGE SCALE GENOMIC DNA]</scope>
    <source>
        <strain evidence="6 7">DSM 26407</strain>
    </source>
</reference>
<evidence type="ECO:0000313" key="7">
    <source>
        <dbReference type="Proteomes" id="UP000252707"/>
    </source>
</evidence>
<keyword evidence="3" id="KW-0021">Allosteric enzyme</keyword>
<evidence type="ECO:0000256" key="3">
    <source>
        <dbReference type="ARBA" id="ARBA00022533"/>
    </source>
</evidence>
<dbReference type="OrthoDB" id="7229284at2"/>
<protein>
    <submittedName>
        <fullName evidence="6">Starch phosphorylase</fullName>
    </submittedName>
</protein>
<dbReference type="GO" id="GO:0030170">
    <property type="term" value="F:pyridoxal phosphate binding"/>
    <property type="evidence" value="ECO:0007669"/>
    <property type="project" value="InterPro"/>
</dbReference>
<comment type="similarity">
    <text evidence="2">Belongs to the glycogen phosphorylase family.</text>
</comment>